<feature type="transmembrane region" description="Helical" evidence="6">
    <location>
        <begin position="356"/>
        <end position="378"/>
    </location>
</feature>
<proteinExistence type="inferred from homology"/>
<organism evidence="7 8">
    <name type="scientific">Sediminibacillus dalangtanensis</name>
    <dbReference type="NCBI Taxonomy" id="2729421"/>
    <lineage>
        <taxon>Bacteria</taxon>
        <taxon>Bacillati</taxon>
        <taxon>Bacillota</taxon>
        <taxon>Bacilli</taxon>
        <taxon>Bacillales</taxon>
        <taxon>Bacillaceae</taxon>
        <taxon>Sediminibacillus</taxon>
    </lineage>
</organism>
<dbReference type="Proteomes" id="UP000665043">
    <property type="component" value="Chromosome"/>
</dbReference>
<gene>
    <name evidence="7" type="ORF">ERJ70_04405</name>
</gene>
<keyword evidence="3 6" id="KW-0812">Transmembrane</keyword>
<evidence type="ECO:0000313" key="8">
    <source>
        <dbReference type="Proteomes" id="UP000665043"/>
    </source>
</evidence>
<dbReference type="InterPro" id="IPR007383">
    <property type="entry name" value="DUF445"/>
</dbReference>
<keyword evidence="8" id="KW-1185">Reference proteome</keyword>
<evidence type="ECO:0000256" key="6">
    <source>
        <dbReference type="SAM" id="Phobius"/>
    </source>
</evidence>
<dbReference type="PIRSF" id="PIRSF032178">
    <property type="entry name" value="UCP032178"/>
    <property type="match status" value="1"/>
</dbReference>
<protein>
    <submittedName>
        <fullName evidence="7">DUF445 family protein</fullName>
    </submittedName>
</protein>
<dbReference type="PANTHER" id="PTHR35791:SF1">
    <property type="entry name" value="UPF0754 MEMBRANE PROTEIN YHEB"/>
    <property type="match status" value="1"/>
</dbReference>
<comment type="subcellular location">
    <subcellularLocation>
        <location evidence="1">Cell membrane</location>
    </subcellularLocation>
</comment>
<dbReference type="EMBL" id="CP046956">
    <property type="protein sequence ID" value="QTM98604.1"/>
    <property type="molecule type" value="Genomic_DNA"/>
</dbReference>
<evidence type="ECO:0000256" key="5">
    <source>
        <dbReference type="ARBA" id="ARBA00023136"/>
    </source>
</evidence>
<keyword evidence="5 6" id="KW-0472">Membrane</keyword>
<accession>A0ABX7VRJ4</accession>
<evidence type="ECO:0000256" key="1">
    <source>
        <dbReference type="ARBA" id="ARBA00004236"/>
    </source>
</evidence>
<dbReference type="PANTHER" id="PTHR35791">
    <property type="entry name" value="UPF0754 MEMBRANE PROTEIN YHEB"/>
    <property type="match status" value="1"/>
</dbReference>
<feature type="transmembrane region" description="Helical" evidence="6">
    <location>
        <begin position="6"/>
        <end position="26"/>
    </location>
</feature>
<evidence type="ECO:0000313" key="7">
    <source>
        <dbReference type="EMBL" id="QTM98604.1"/>
    </source>
</evidence>
<keyword evidence="4 6" id="KW-1133">Transmembrane helix</keyword>
<reference evidence="7 8" key="1">
    <citation type="submission" date="2019-12" db="EMBL/GenBank/DDBJ databases">
        <title>The whole genome sequencing of a strain isolated from a Mars analog, Dalangtan Playa.</title>
        <authorList>
            <person name="Huang T."/>
        </authorList>
    </citation>
    <scope>NUCLEOTIDE SEQUENCE [LARGE SCALE GENOMIC DNA]</scope>
    <source>
        <strain evidence="7 8">DP4-553-S</strain>
    </source>
</reference>
<dbReference type="Pfam" id="PF04286">
    <property type="entry name" value="DUF445"/>
    <property type="match status" value="1"/>
</dbReference>
<evidence type="ECO:0000256" key="4">
    <source>
        <dbReference type="ARBA" id="ARBA00022989"/>
    </source>
</evidence>
<evidence type="ECO:0000256" key="3">
    <source>
        <dbReference type="ARBA" id="ARBA00022692"/>
    </source>
</evidence>
<dbReference type="RefSeq" id="WP_209367446.1">
    <property type="nucleotide sequence ID" value="NZ_CP046956.1"/>
</dbReference>
<evidence type="ECO:0000256" key="2">
    <source>
        <dbReference type="ARBA" id="ARBA00008053"/>
    </source>
</evidence>
<name>A0ABX7VRJ4_9BACI</name>
<dbReference type="InterPro" id="IPR016991">
    <property type="entry name" value="UCP032178"/>
</dbReference>
<comment type="similarity">
    <text evidence="2">Belongs to the UPF0754 family.</text>
</comment>
<sequence length="379" mass="42490">MSAIVLIIMMIVIGAIIGGLTNSLAIKMLFRPYEAKYLGSWKLPFTPGLIPKRRDELARQLGRMVVEHLLTPSGIRKKLQQPLFQKQLTSWAQKETASLLDSNATLKEALASAGFTVNEREVREKIAELSEQQYREFISAIHEKTLHDFLPPEWEQKINNGVSRAGEFAQDKLVEYLSSAEAKNKIGAVVESYLDGKGFFGNMISSFLGNEGLADKIQPLLVDYVRSEEAGTIIEKMLGQEVERLYYQTTIGELEEKVGADEMARVIGQVVSRSVPVDRWLNKTIQTWTEPFKQQVLTNMVPNVVDKVSSALGDRMEGLMDSLHLAEIVEKEVEAFPTKRIEQLVLDISRREFKMITYLGALLGGAIGFIQGMIVTLLN</sequence>